<keyword evidence="2" id="KW-0547">Nucleotide-binding</keyword>
<evidence type="ECO:0000313" key="5">
    <source>
        <dbReference type="EMBL" id="PIR74431.1"/>
    </source>
</evidence>
<proteinExistence type="inferred from homology"/>
<dbReference type="AlphaFoldDB" id="A0A2H0TQK9"/>
<gene>
    <name evidence="5" type="ORF">COU35_02500</name>
</gene>
<evidence type="ECO:0000256" key="3">
    <source>
        <dbReference type="ARBA" id="ARBA00022840"/>
    </source>
</evidence>
<evidence type="ECO:0000259" key="4">
    <source>
        <dbReference type="Pfam" id="PF00391"/>
    </source>
</evidence>
<feature type="domain" description="PEP-utilising enzyme mobile" evidence="4">
    <location>
        <begin position="276"/>
        <end position="346"/>
    </location>
</feature>
<sequence length="352" mass="40029">MSIEELRADDWMVYWAGRWSLLSDSYAGQSYMRRPYAQMIERFVSRAVFLFRDGLTTTCIRETDRRKFANDVKEHIQSGDFSITEICSALKDETDAFLSLIDRDEGKDITVDQFQNFVDRFYSYYPMHVFVKNLPDVMTESELTKYMEPLEDARLYAEPVYRRYEDYLETLAKIVGEKEGYMPASILATISEEFVAYLKGGKLPDEEILQNRYGLSALVFDEKSTEVFLNEDAKNVEQIILGKDDPEQLKGQVAYKGVVRGKVRVVFDPTPDTAFGEGDILVSGMTRPEFLPLMKKASAFVTDGGGILCHAAIVAREMQKPCVIGTKIATRVFKDGDMVEVDADNGIVKKVK</sequence>
<dbReference type="Gene3D" id="3.50.30.10">
    <property type="entry name" value="Phosphohistidine domain"/>
    <property type="match status" value="1"/>
</dbReference>
<evidence type="ECO:0000313" key="6">
    <source>
        <dbReference type="Proteomes" id="UP000230154"/>
    </source>
</evidence>
<comment type="similarity">
    <text evidence="1">Belongs to the PEP-utilizing enzyme family.</text>
</comment>
<comment type="caution">
    <text evidence="5">The sequence shown here is derived from an EMBL/GenBank/DDBJ whole genome shotgun (WGS) entry which is preliminary data.</text>
</comment>
<dbReference type="GO" id="GO:0005524">
    <property type="term" value="F:ATP binding"/>
    <property type="evidence" value="ECO:0007669"/>
    <property type="project" value="UniProtKB-KW"/>
</dbReference>
<dbReference type="PANTHER" id="PTHR43030:SF1">
    <property type="entry name" value="PHOSPHOENOLPYRUVATE SYNTHASE"/>
    <property type="match status" value="1"/>
</dbReference>
<dbReference type="PANTHER" id="PTHR43030">
    <property type="entry name" value="PHOSPHOENOLPYRUVATE SYNTHASE"/>
    <property type="match status" value="1"/>
</dbReference>
<evidence type="ECO:0000256" key="1">
    <source>
        <dbReference type="ARBA" id="ARBA00007837"/>
    </source>
</evidence>
<dbReference type="EMBL" id="PFCB01000021">
    <property type="protein sequence ID" value="PIR74431.1"/>
    <property type="molecule type" value="Genomic_DNA"/>
</dbReference>
<dbReference type="GO" id="GO:0008986">
    <property type="term" value="F:pyruvate, water dikinase activity"/>
    <property type="evidence" value="ECO:0007669"/>
    <property type="project" value="InterPro"/>
</dbReference>
<name>A0A2H0TQK9_9BACT</name>
<dbReference type="InterPro" id="IPR008279">
    <property type="entry name" value="PEP-util_enz_mobile_dom"/>
</dbReference>
<dbReference type="InterPro" id="IPR006319">
    <property type="entry name" value="PEP_synth"/>
</dbReference>
<organism evidence="5 6">
    <name type="scientific">Candidatus Magasanikbacteria bacterium CG10_big_fil_rev_8_21_14_0_10_47_10</name>
    <dbReference type="NCBI Taxonomy" id="1974652"/>
    <lineage>
        <taxon>Bacteria</taxon>
        <taxon>Candidatus Magasanikiibacteriota</taxon>
    </lineage>
</organism>
<dbReference type="SUPFAM" id="SSF52009">
    <property type="entry name" value="Phosphohistidine domain"/>
    <property type="match status" value="1"/>
</dbReference>
<dbReference type="InterPro" id="IPR036637">
    <property type="entry name" value="Phosphohistidine_dom_sf"/>
</dbReference>
<dbReference type="Proteomes" id="UP000230154">
    <property type="component" value="Unassembled WGS sequence"/>
</dbReference>
<evidence type="ECO:0000256" key="2">
    <source>
        <dbReference type="ARBA" id="ARBA00022741"/>
    </source>
</evidence>
<dbReference type="Pfam" id="PF00391">
    <property type="entry name" value="PEP-utilizers"/>
    <property type="match status" value="1"/>
</dbReference>
<protein>
    <recommendedName>
        <fullName evidence="4">PEP-utilising enzyme mobile domain-containing protein</fullName>
    </recommendedName>
</protein>
<keyword evidence="3" id="KW-0067">ATP-binding</keyword>
<accession>A0A2H0TQK9</accession>
<reference evidence="6" key="1">
    <citation type="submission" date="2017-09" db="EMBL/GenBank/DDBJ databases">
        <title>Depth-based differentiation of microbial function through sediment-hosted aquifers and enrichment of novel symbionts in the deep terrestrial subsurface.</title>
        <authorList>
            <person name="Probst A.J."/>
            <person name="Ladd B."/>
            <person name="Jarett J.K."/>
            <person name="Geller-Mcgrath D.E."/>
            <person name="Sieber C.M.K."/>
            <person name="Emerson J.B."/>
            <person name="Anantharaman K."/>
            <person name="Thomas B.C."/>
            <person name="Malmstrom R."/>
            <person name="Stieglmeier M."/>
            <person name="Klingl A."/>
            <person name="Woyke T."/>
            <person name="Ryan C.M."/>
            <person name="Banfield J.F."/>
        </authorList>
    </citation>
    <scope>NUCLEOTIDE SEQUENCE [LARGE SCALE GENOMIC DNA]</scope>
</reference>